<evidence type="ECO:0000313" key="1">
    <source>
        <dbReference type="EMBL" id="KAK3371454.1"/>
    </source>
</evidence>
<dbReference type="EMBL" id="JAULSN010000005">
    <property type="protein sequence ID" value="KAK3371454.1"/>
    <property type="molecule type" value="Genomic_DNA"/>
</dbReference>
<gene>
    <name evidence="1" type="ORF">B0T24DRAFT_320797</name>
</gene>
<sequence>MGAGAARAAASRNFCLPSAGPPRRCLSARSHSHAHIISTDPAADYVTVSPPLDLGAVGRVDGYRVVRQFPIEIGGGNNSNKKVPESPLGTKESAGLALIITRRRETVLAKSLGKLFIASSCPPVHAYRVLKKSHSGRPLRTTAAVVAGSLSDGLDWPHTARGPHPSSTGLNGIGRVPALRIYFLHELTSRLQWKDGIDGEMVDSLRGCKFARILCRRPASGAEGSECVLGVHALGLPSLLGQGCI</sequence>
<dbReference type="Proteomes" id="UP001287356">
    <property type="component" value="Unassembled WGS sequence"/>
</dbReference>
<organism evidence="1 2">
    <name type="scientific">Lasiosphaeria ovina</name>
    <dbReference type="NCBI Taxonomy" id="92902"/>
    <lineage>
        <taxon>Eukaryota</taxon>
        <taxon>Fungi</taxon>
        <taxon>Dikarya</taxon>
        <taxon>Ascomycota</taxon>
        <taxon>Pezizomycotina</taxon>
        <taxon>Sordariomycetes</taxon>
        <taxon>Sordariomycetidae</taxon>
        <taxon>Sordariales</taxon>
        <taxon>Lasiosphaeriaceae</taxon>
        <taxon>Lasiosphaeria</taxon>
    </lineage>
</organism>
<accession>A0AAE0K7C5</accession>
<reference evidence="1" key="2">
    <citation type="submission" date="2023-06" db="EMBL/GenBank/DDBJ databases">
        <authorList>
            <consortium name="Lawrence Berkeley National Laboratory"/>
            <person name="Haridas S."/>
            <person name="Hensen N."/>
            <person name="Bonometti L."/>
            <person name="Westerberg I."/>
            <person name="Brannstrom I.O."/>
            <person name="Guillou S."/>
            <person name="Cros-Aarteil S."/>
            <person name="Calhoun S."/>
            <person name="Kuo A."/>
            <person name="Mondo S."/>
            <person name="Pangilinan J."/>
            <person name="Riley R."/>
            <person name="Labutti K."/>
            <person name="Andreopoulos B."/>
            <person name="Lipzen A."/>
            <person name="Chen C."/>
            <person name="Yanf M."/>
            <person name="Daum C."/>
            <person name="Ng V."/>
            <person name="Clum A."/>
            <person name="Steindorff A."/>
            <person name="Ohm R."/>
            <person name="Martin F."/>
            <person name="Silar P."/>
            <person name="Natvig D."/>
            <person name="Lalanne C."/>
            <person name="Gautier V."/>
            <person name="Ament-Velasquez S.L."/>
            <person name="Kruys A."/>
            <person name="Hutchinson M.I."/>
            <person name="Powell A.J."/>
            <person name="Barry K."/>
            <person name="Miller A.N."/>
            <person name="Grigoriev I.V."/>
            <person name="Debuchy R."/>
            <person name="Gladieux P."/>
            <person name="Thoren M.H."/>
            <person name="Johannesson H."/>
        </authorList>
    </citation>
    <scope>NUCLEOTIDE SEQUENCE</scope>
    <source>
        <strain evidence="1">CBS 958.72</strain>
    </source>
</reference>
<evidence type="ECO:0000313" key="2">
    <source>
        <dbReference type="Proteomes" id="UP001287356"/>
    </source>
</evidence>
<proteinExistence type="predicted"/>
<name>A0AAE0K7C5_9PEZI</name>
<keyword evidence="2" id="KW-1185">Reference proteome</keyword>
<protein>
    <submittedName>
        <fullName evidence="1">Uncharacterized protein</fullName>
    </submittedName>
</protein>
<reference evidence="1" key="1">
    <citation type="journal article" date="2023" name="Mol. Phylogenet. Evol.">
        <title>Genome-scale phylogeny and comparative genomics of the fungal order Sordariales.</title>
        <authorList>
            <person name="Hensen N."/>
            <person name="Bonometti L."/>
            <person name="Westerberg I."/>
            <person name="Brannstrom I.O."/>
            <person name="Guillou S."/>
            <person name="Cros-Aarteil S."/>
            <person name="Calhoun S."/>
            <person name="Haridas S."/>
            <person name="Kuo A."/>
            <person name="Mondo S."/>
            <person name="Pangilinan J."/>
            <person name="Riley R."/>
            <person name="LaButti K."/>
            <person name="Andreopoulos B."/>
            <person name="Lipzen A."/>
            <person name="Chen C."/>
            <person name="Yan M."/>
            <person name="Daum C."/>
            <person name="Ng V."/>
            <person name="Clum A."/>
            <person name="Steindorff A."/>
            <person name="Ohm R.A."/>
            <person name="Martin F."/>
            <person name="Silar P."/>
            <person name="Natvig D.O."/>
            <person name="Lalanne C."/>
            <person name="Gautier V."/>
            <person name="Ament-Velasquez S.L."/>
            <person name="Kruys A."/>
            <person name="Hutchinson M.I."/>
            <person name="Powell A.J."/>
            <person name="Barry K."/>
            <person name="Miller A.N."/>
            <person name="Grigoriev I.V."/>
            <person name="Debuchy R."/>
            <person name="Gladieux P."/>
            <person name="Hiltunen Thoren M."/>
            <person name="Johannesson H."/>
        </authorList>
    </citation>
    <scope>NUCLEOTIDE SEQUENCE</scope>
    <source>
        <strain evidence="1">CBS 958.72</strain>
    </source>
</reference>
<comment type="caution">
    <text evidence="1">The sequence shown here is derived from an EMBL/GenBank/DDBJ whole genome shotgun (WGS) entry which is preliminary data.</text>
</comment>
<dbReference type="AlphaFoldDB" id="A0AAE0K7C5"/>